<keyword evidence="3" id="KW-0808">Transferase</keyword>
<comment type="catalytic activity">
    <reaction evidence="5">
        <text>a 2'-deoxyadenosine in DNA + S-adenosyl-L-methionine = an N(6)-methyl-2'-deoxyadenosine in DNA + S-adenosyl-L-homocysteine + H(+)</text>
        <dbReference type="Rhea" id="RHEA:15197"/>
        <dbReference type="Rhea" id="RHEA-COMP:12418"/>
        <dbReference type="Rhea" id="RHEA-COMP:12419"/>
        <dbReference type="ChEBI" id="CHEBI:15378"/>
        <dbReference type="ChEBI" id="CHEBI:57856"/>
        <dbReference type="ChEBI" id="CHEBI:59789"/>
        <dbReference type="ChEBI" id="CHEBI:90615"/>
        <dbReference type="ChEBI" id="CHEBI:90616"/>
        <dbReference type="EC" id="2.1.1.72"/>
    </reaction>
</comment>
<evidence type="ECO:0000256" key="6">
    <source>
        <dbReference type="SAM" id="Coils"/>
    </source>
</evidence>
<keyword evidence="4" id="KW-0949">S-adenosyl-L-methionine</keyword>
<dbReference type="InterPro" id="IPR011639">
    <property type="entry name" value="MethylTrfase_TaqI-like_dom"/>
</dbReference>
<dbReference type="Pfam" id="PF07669">
    <property type="entry name" value="Eco57I"/>
    <property type="match status" value="1"/>
</dbReference>
<sequence length="1054" mass="117867">MPALEASLRRTLEKVIIDARDAAEEAARQALDHLLLHNQRTGDLAHLDDEARKLRRRLQAKERQLGGREALVRECAYEQWHTMLFARFLEVNGLLMHPEGVSVSLADCAELAADEGEPDAYAVAAKYAALMLPGIFRPQDPLLQVRFAPEHRHALESLLESIPKPTYAADDGLGWVYQFWQARRKEQVNDSGGKISGADISPVTQLFTEHYMVQFMLHNTIGAWWTARHPDQHLPTEKSYLRTLEDGTPAAGTFDGWPATVKELKVIDPCCGSGHFLVAAFTLLRRLRMIEEGLSEAEAAEAVLRDNLHGLELDPRCTQLAAFNLTLEAWKAGGYRSIPIPNVACSGIPVGTDVGDWLVLVDDVNTRNSLRALHDEFRSATDLGSLINPRATVESWGLYGTETLAELANLMGQIGHGEKPNDPTSAIFGEAVQGVAKAARLLSDYYHLVVTNVPYLARGKQGEVLANYLKRRFPAAKADLATAFVDRCFEFCSPKGTVSVLTPQNWWYQNGYRAFREELILKRGWRLLVPLGEEAWTTFGMRGPTTMMGIFTLESPKQDNSFISVDMSSSNSLESIASSVREGQLKIYKQKDQILNPDSRVKLDSSATNELLSKYADSYQGISPADAPKYGRYFWEVGNNEEWVRWQSTPNTGSFHSGYENVLWWSSDLLEAFAGGGAYLRGQAAWGKRGISIRQMRQLDVGFYYGDKFDTNAAIIIPKRTEYLTAIFCYCASSEYASEIRKIDKKVNVTNATLVKVPFDLAYWQQFATERYPDGLPAPYSDDPTQWIFKGTVLDTTEPLQVAMARLLGYSWPEQEEDGIIADVDGIVCLPSVGGGVPAHERLLDALSQGFGLSWKPAKLAQLLLQVGSPDLPTWLCEKFFEQHIKLFHHRPFLWHIWDGRKDGFSAIVNYHGLDRAKLEKLTYTYLGNWINQQQAGVSAKTTGAEARLVAAKELQGKLEAILGGEPPYDVYVRWKPLHEQALGWDPDSNDGVRINIRPFVMAGVLRAKVNVKWTKDRGNDPKPNASGTTERHNDLHLTLEQKRQAREAVKALA</sequence>
<keyword evidence="10" id="KW-1185">Reference proteome</keyword>
<feature type="region of interest" description="Disordered" evidence="7">
    <location>
        <begin position="1015"/>
        <end position="1035"/>
    </location>
</feature>
<evidence type="ECO:0000256" key="7">
    <source>
        <dbReference type="SAM" id="MobiDB-lite"/>
    </source>
</evidence>
<dbReference type="InterPro" id="IPR029063">
    <property type="entry name" value="SAM-dependent_MTases_sf"/>
</dbReference>
<accession>A0ABT9MIU0</accession>
<dbReference type="PRINTS" id="PR00507">
    <property type="entry name" value="N12N6MTFRASE"/>
</dbReference>
<organism evidence="9 10">
    <name type="scientific">Deinococcus enclensis</name>
    <dbReference type="NCBI Taxonomy" id="1049582"/>
    <lineage>
        <taxon>Bacteria</taxon>
        <taxon>Thermotogati</taxon>
        <taxon>Deinococcota</taxon>
        <taxon>Deinococci</taxon>
        <taxon>Deinococcales</taxon>
        <taxon>Deinococcaceae</taxon>
        <taxon>Deinococcus</taxon>
    </lineage>
</organism>
<evidence type="ECO:0000256" key="5">
    <source>
        <dbReference type="ARBA" id="ARBA00047942"/>
    </source>
</evidence>
<protein>
    <recommendedName>
        <fullName evidence="1">site-specific DNA-methyltransferase (adenine-specific)</fullName>
        <ecNumber evidence="1">2.1.1.72</ecNumber>
    </recommendedName>
</protein>
<feature type="coiled-coil region" evidence="6">
    <location>
        <begin position="9"/>
        <end position="64"/>
    </location>
</feature>
<dbReference type="Proteomes" id="UP001232163">
    <property type="component" value="Unassembled WGS sequence"/>
</dbReference>
<feature type="domain" description="Type II methyltransferase M.TaqI-like" evidence="8">
    <location>
        <begin position="307"/>
        <end position="530"/>
    </location>
</feature>
<keyword evidence="2" id="KW-0489">Methyltransferase</keyword>
<keyword evidence="6" id="KW-0175">Coiled coil</keyword>
<evidence type="ECO:0000313" key="9">
    <source>
        <dbReference type="EMBL" id="MDP9766503.1"/>
    </source>
</evidence>
<evidence type="ECO:0000256" key="2">
    <source>
        <dbReference type="ARBA" id="ARBA00022603"/>
    </source>
</evidence>
<dbReference type="SUPFAM" id="SSF53335">
    <property type="entry name" value="S-adenosyl-L-methionine-dependent methyltransferases"/>
    <property type="match status" value="1"/>
</dbReference>
<dbReference type="InterPro" id="IPR050953">
    <property type="entry name" value="N4_N6_ade-DNA_methylase"/>
</dbReference>
<reference evidence="9 10" key="1">
    <citation type="submission" date="2023-07" db="EMBL/GenBank/DDBJ databases">
        <title>Genomic Encyclopedia of Type Strains, Phase IV (KMG-IV): sequencing the most valuable type-strain genomes for metagenomic binning, comparative biology and taxonomic classification.</title>
        <authorList>
            <person name="Goeker M."/>
        </authorList>
    </citation>
    <scope>NUCLEOTIDE SEQUENCE [LARGE SCALE GENOMIC DNA]</scope>
    <source>
        <strain evidence="9 10">NIO-1023</strain>
    </source>
</reference>
<dbReference type="RefSeq" id="WP_307469821.1">
    <property type="nucleotide sequence ID" value="NZ_JAURUR010000031.1"/>
</dbReference>
<dbReference type="PANTHER" id="PTHR33841">
    <property type="entry name" value="DNA METHYLTRANSFERASE YEEA-RELATED"/>
    <property type="match status" value="1"/>
</dbReference>
<evidence type="ECO:0000256" key="3">
    <source>
        <dbReference type="ARBA" id="ARBA00022679"/>
    </source>
</evidence>
<gene>
    <name evidence="9" type="ORF">QO006_003970</name>
</gene>
<comment type="caution">
    <text evidence="9">The sequence shown here is derived from an EMBL/GenBank/DDBJ whole genome shotgun (WGS) entry which is preliminary data.</text>
</comment>
<evidence type="ECO:0000256" key="1">
    <source>
        <dbReference type="ARBA" id="ARBA00011900"/>
    </source>
</evidence>
<dbReference type="Gene3D" id="3.40.50.150">
    <property type="entry name" value="Vaccinia Virus protein VP39"/>
    <property type="match status" value="1"/>
</dbReference>
<dbReference type="EMBL" id="JAURUR010000031">
    <property type="protein sequence ID" value="MDP9766503.1"/>
    <property type="molecule type" value="Genomic_DNA"/>
</dbReference>
<dbReference type="PANTHER" id="PTHR33841:SF1">
    <property type="entry name" value="DNA METHYLTRANSFERASE A"/>
    <property type="match status" value="1"/>
</dbReference>
<proteinExistence type="predicted"/>
<name>A0ABT9MIU0_9DEIO</name>
<evidence type="ECO:0000259" key="8">
    <source>
        <dbReference type="Pfam" id="PF07669"/>
    </source>
</evidence>
<evidence type="ECO:0000313" key="10">
    <source>
        <dbReference type="Proteomes" id="UP001232163"/>
    </source>
</evidence>
<dbReference type="EC" id="2.1.1.72" evidence="1"/>
<evidence type="ECO:0000256" key="4">
    <source>
        <dbReference type="ARBA" id="ARBA00022691"/>
    </source>
</evidence>